<organism evidence="4 5">
    <name type="scientific">Pseudodesulfovibrio senegalensis</name>
    <dbReference type="NCBI Taxonomy" id="1721087"/>
    <lineage>
        <taxon>Bacteria</taxon>
        <taxon>Pseudomonadati</taxon>
        <taxon>Thermodesulfobacteriota</taxon>
        <taxon>Desulfovibrionia</taxon>
        <taxon>Desulfovibrionales</taxon>
        <taxon>Desulfovibrionaceae</taxon>
    </lineage>
</organism>
<feature type="repeat" description="TPR" evidence="1">
    <location>
        <begin position="179"/>
        <end position="212"/>
    </location>
</feature>
<dbReference type="Pfam" id="PF13174">
    <property type="entry name" value="TPR_6"/>
    <property type="match status" value="1"/>
</dbReference>
<feature type="compositionally biased region" description="Low complexity" evidence="3">
    <location>
        <begin position="112"/>
        <end position="128"/>
    </location>
</feature>
<evidence type="ECO:0000313" key="4">
    <source>
        <dbReference type="EMBL" id="KAB1441245.1"/>
    </source>
</evidence>
<accession>A0A6N6N100</accession>
<dbReference type="Proteomes" id="UP000438699">
    <property type="component" value="Unassembled WGS sequence"/>
</dbReference>
<evidence type="ECO:0000256" key="3">
    <source>
        <dbReference type="SAM" id="MobiDB-lite"/>
    </source>
</evidence>
<dbReference type="Pfam" id="PF13432">
    <property type="entry name" value="TPR_16"/>
    <property type="match status" value="1"/>
</dbReference>
<evidence type="ECO:0000313" key="5">
    <source>
        <dbReference type="Proteomes" id="UP000438699"/>
    </source>
</evidence>
<evidence type="ECO:0000256" key="2">
    <source>
        <dbReference type="SAM" id="Coils"/>
    </source>
</evidence>
<evidence type="ECO:0000256" key="1">
    <source>
        <dbReference type="PROSITE-ProRule" id="PRU00339"/>
    </source>
</evidence>
<gene>
    <name evidence="4" type="ORF">F8A88_11820</name>
</gene>
<proteinExistence type="inferred from homology"/>
<dbReference type="InterPro" id="IPR019734">
    <property type="entry name" value="TPR_rpt"/>
</dbReference>
<dbReference type="OrthoDB" id="13540at2"/>
<dbReference type="InterPro" id="IPR034706">
    <property type="entry name" value="CpoB"/>
</dbReference>
<name>A0A6N6N100_9BACT</name>
<protein>
    <submittedName>
        <fullName evidence="4">Tetratricopeptide repeat protein</fullName>
    </submittedName>
</protein>
<feature type="coiled-coil region" evidence="2">
    <location>
        <begin position="9"/>
        <end position="72"/>
    </location>
</feature>
<reference evidence="4 5" key="1">
    <citation type="journal article" date="2017" name="Int. J. Syst. Evol. Microbiol.">
        <title>Desulfovibrio senegalensis sp. nov., a mesophilic sulfate reducer isolated from marine sediment.</title>
        <authorList>
            <person name="Thioye A."/>
            <person name="Gam Z.B.A."/>
            <person name="Mbengue M."/>
            <person name="Cayol J.L."/>
            <person name="Joseph-Bartoli M."/>
            <person name="Toure-Kane C."/>
            <person name="Labat M."/>
        </authorList>
    </citation>
    <scope>NUCLEOTIDE SEQUENCE [LARGE SCALE GENOMIC DNA]</scope>
    <source>
        <strain evidence="4 5">DSM 101509</strain>
    </source>
</reference>
<sequence>MQAANRRTSAEQRKMIMQLEQELSEARAALRNEIEKSNDPVRQKTADIWVELNSLRQDFAQLKGDLEVMEIRMDRQVGQSNSTSTVPALEQRIDNMAFALENQLNVDLSAAKQTPATTPVTTAASPAPEKQPAKQAEAKDPAKALYDNAYALYKDGKYEKARSYWAEFVKTFPRNKLVASALFWQGQSYYKMKNYSRAALLYDDVIQKHPKSSKFRAAKLKQGFCLHYLGKDKVARFLLEELIADYPKSVEAKQAKNFLTKLK</sequence>
<dbReference type="PROSITE" id="PS50005">
    <property type="entry name" value="TPR"/>
    <property type="match status" value="1"/>
</dbReference>
<comment type="caution">
    <text evidence="4">The sequence shown here is derived from an EMBL/GenBank/DDBJ whole genome shotgun (WGS) entry which is preliminary data.</text>
</comment>
<dbReference type="SMART" id="SM00028">
    <property type="entry name" value="TPR"/>
    <property type="match status" value="2"/>
</dbReference>
<keyword evidence="5" id="KW-1185">Reference proteome</keyword>
<keyword evidence="1" id="KW-0802">TPR repeat</keyword>
<dbReference type="HAMAP" id="MF_02066">
    <property type="entry name" value="CpoB"/>
    <property type="match status" value="1"/>
</dbReference>
<dbReference type="InterPro" id="IPR011990">
    <property type="entry name" value="TPR-like_helical_dom_sf"/>
</dbReference>
<dbReference type="GO" id="GO:0051301">
    <property type="term" value="P:cell division"/>
    <property type="evidence" value="ECO:0007669"/>
    <property type="project" value="InterPro"/>
</dbReference>
<dbReference type="SUPFAM" id="SSF48452">
    <property type="entry name" value="TPR-like"/>
    <property type="match status" value="1"/>
</dbReference>
<dbReference type="AlphaFoldDB" id="A0A6N6N100"/>
<keyword evidence="2" id="KW-0175">Coiled coil</keyword>
<dbReference type="Gene3D" id="1.25.40.10">
    <property type="entry name" value="Tetratricopeptide repeat domain"/>
    <property type="match status" value="1"/>
</dbReference>
<feature type="region of interest" description="Disordered" evidence="3">
    <location>
        <begin position="112"/>
        <end position="138"/>
    </location>
</feature>
<dbReference type="EMBL" id="WAIE01000005">
    <property type="protein sequence ID" value="KAB1441245.1"/>
    <property type="molecule type" value="Genomic_DNA"/>
</dbReference>